<gene>
    <name evidence="1" type="ORF">PCON_07167</name>
</gene>
<name>U4LBA7_PYROM</name>
<dbReference type="AlphaFoldDB" id="U4LBA7"/>
<keyword evidence="2" id="KW-1185">Reference proteome</keyword>
<sequence length="64" mass="6375">MTQPETNNSSAQKPTGGACVKSWVGTVSNPGIGSRPNNVIGAINAVDVVFNPPQGGNPNAGGQN</sequence>
<dbReference type="Proteomes" id="UP000018144">
    <property type="component" value="Unassembled WGS sequence"/>
</dbReference>
<evidence type="ECO:0000313" key="1">
    <source>
        <dbReference type="EMBL" id="CCX07578.1"/>
    </source>
</evidence>
<evidence type="ECO:0000313" key="2">
    <source>
        <dbReference type="Proteomes" id="UP000018144"/>
    </source>
</evidence>
<protein>
    <submittedName>
        <fullName evidence="1">Uncharacterized protein</fullName>
    </submittedName>
</protein>
<proteinExistence type="predicted"/>
<accession>U4LBA7</accession>
<organism evidence="1 2">
    <name type="scientific">Pyronema omphalodes (strain CBS 100304)</name>
    <name type="common">Pyronema confluens</name>
    <dbReference type="NCBI Taxonomy" id="1076935"/>
    <lineage>
        <taxon>Eukaryota</taxon>
        <taxon>Fungi</taxon>
        <taxon>Dikarya</taxon>
        <taxon>Ascomycota</taxon>
        <taxon>Pezizomycotina</taxon>
        <taxon>Pezizomycetes</taxon>
        <taxon>Pezizales</taxon>
        <taxon>Pyronemataceae</taxon>
        <taxon>Pyronema</taxon>
    </lineage>
</organism>
<reference evidence="1 2" key="1">
    <citation type="journal article" date="2013" name="PLoS Genet.">
        <title>The genome and development-dependent transcriptomes of Pyronema confluens: a window into fungal evolution.</title>
        <authorList>
            <person name="Traeger S."/>
            <person name="Altegoer F."/>
            <person name="Freitag M."/>
            <person name="Gabaldon T."/>
            <person name="Kempken F."/>
            <person name="Kumar A."/>
            <person name="Marcet-Houben M."/>
            <person name="Poggeler S."/>
            <person name="Stajich J.E."/>
            <person name="Nowrousian M."/>
        </authorList>
    </citation>
    <scope>NUCLEOTIDE SEQUENCE [LARGE SCALE GENOMIC DNA]</scope>
    <source>
        <strain evidence="2">CBS 100304</strain>
        <tissue evidence="1">Vegetative mycelium</tissue>
    </source>
</reference>
<dbReference type="EMBL" id="HF935357">
    <property type="protein sequence ID" value="CCX07578.1"/>
    <property type="molecule type" value="Genomic_DNA"/>
</dbReference>